<dbReference type="HOGENOM" id="CLU_2541544_0_0_6"/>
<evidence type="ECO:0000313" key="1">
    <source>
        <dbReference type="EMBL" id="EIC20139.1"/>
    </source>
</evidence>
<dbReference type="AlphaFoldDB" id="H8Z482"/>
<reference evidence="2" key="1">
    <citation type="submission" date="2011-06" db="EMBL/GenBank/DDBJ databases">
        <authorList>
            <consortium name="US DOE Joint Genome Institute (JGI-PGF)"/>
            <person name="Lucas S."/>
            <person name="Han J."/>
            <person name="Lapidus A."/>
            <person name="Cheng J.-F."/>
            <person name="Goodwin L."/>
            <person name="Pitluck S."/>
            <person name="Peters L."/>
            <person name="Land M.L."/>
            <person name="Hauser L."/>
            <person name="Vogl K."/>
            <person name="Liu Z."/>
            <person name="Overmann J."/>
            <person name="Frigaard N.-U."/>
            <person name="Bryant D.A."/>
            <person name="Woyke T.J."/>
        </authorList>
    </citation>
    <scope>NUCLEOTIDE SEQUENCE [LARGE SCALE GENOMIC DNA]</scope>
    <source>
        <strain evidence="2">970</strain>
    </source>
</reference>
<proteinExistence type="predicted"/>
<keyword evidence="2" id="KW-1185">Reference proteome</keyword>
<dbReference type="Proteomes" id="UP000002964">
    <property type="component" value="Unassembled WGS sequence"/>
</dbReference>
<sequence length="83" mass="9450">MATNSILNELHAIRREYAERFNQDLHAICDDARRKQGRNGRRVVAAAPRVAIEKDKIDQVPDLLQLDLKNKPPLIKNKPTLAP</sequence>
<protein>
    <submittedName>
        <fullName evidence="1">Uncharacterized protein</fullName>
    </submittedName>
</protein>
<reference evidence="1 2" key="2">
    <citation type="submission" date="2011-11" db="EMBL/GenBank/DDBJ databases">
        <authorList>
            <consortium name="US DOE Joint Genome Institute"/>
            <person name="Lucas S."/>
            <person name="Han J."/>
            <person name="Lapidus A."/>
            <person name="Cheng J.-F."/>
            <person name="Goodwin L."/>
            <person name="Pitluck S."/>
            <person name="Peters L."/>
            <person name="Ovchinnikova G."/>
            <person name="Zhang X."/>
            <person name="Detter J.C."/>
            <person name="Han C."/>
            <person name="Tapia R."/>
            <person name="Land M."/>
            <person name="Hauser L."/>
            <person name="Kyrpides N."/>
            <person name="Ivanova N."/>
            <person name="Pagani I."/>
            <person name="Vogl K."/>
            <person name="Liu Z."/>
            <person name="Overmann J."/>
            <person name="Frigaard N.-U."/>
            <person name="Bryant D."/>
            <person name="Woyke T."/>
        </authorList>
    </citation>
    <scope>NUCLEOTIDE SEQUENCE [LARGE SCALE GENOMIC DNA]</scope>
    <source>
        <strain evidence="1 2">970</strain>
    </source>
</reference>
<dbReference type="STRING" id="631362.Thi970DRAFT_03758"/>
<dbReference type="EMBL" id="JH603170">
    <property type="protein sequence ID" value="EIC20139.1"/>
    <property type="molecule type" value="Genomic_DNA"/>
</dbReference>
<accession>H8Z482</accession>
<dbReference type="RefSeq" id="WP_009150542.1">
    <property type="nucleotide sequence ID" value="NZ_CP121471.1"/>
</dbReference>
<name>H8Z482_9GAMM</name>
<organism evidence="1 2">
    <name type="scientific">Thiorhodovibrio frisius</name>
    <dbReference type="NCBI Taxonomy" id="631362"/>
    <lineage>
        <taxon>Bacteria</taxon>
        <taxon>Pseudomonadati</taxon>
        <taxon>Pseudomonadota</taxon>
        <taxon>Gammaproteobacteria</taxon>
        <taxon>Chromatiales</taxon>
        <taxon>Chromatiaceae</taxon>
        <taxon>Thiorhodovibrio</taxon>
    </lineage>
</organism>
<gene>
    <name evidence="1" type="ORF">Thi970DRAFT_03758</name>
</gene>
<evidence type="ECO:0000313" key="2">
    <source>
        <dbReference type="Proteomes" id="UP000002964"/>
    </source>
</evidence>